<accession>A0ABT7E423</accession>
<name>A0ABT7E423_9NEIS</name>
<keyword evidence="1" id="KW-0732">Signal</keyword>
<reference evidence="2" key="1">
    <citation type="submission" date="2023-03" db="EMBL/GenBank/DDBJ databases">
        <title>Chitinimonas shenzhenensis gen. nov., sp. nov., a novel member of family Burkholderiaceae isolated from activated sludge collected in Shen Zhen, China.</title>
        <authorList>
            <person name="Wang X."/>
        </authorList>
    </citation>
    <scope>NUCLEOTIDE SEQUENCE</scope>
    <source>
        <strain evidence="2">DQS-5</strain>
    </source>
</reference>
<dbReference type="EMBL" id="JARRAF010000030">
    <property type="protein sequence ID" value="MDK2126083.1"/>
    <property type="molecule type" value="Genomic_DNA"/>
</dbReference>
<sequence>MRSIFKCAVSLLLTVTVQSAWAGNFTVGVEAIDYLPIYKGEGSQYSGFSRELLDAFAAKYGHQFSYKAFPVARLFDEFIKGGLDFKFPDNPQWSSDAKKGKNISYSKGAVEVVEGLMVLPENKGKGIATIRKLATMRGFTAWPYLDAINKKTIELTESNSFEALIQMGINKRADGIYISTIVGNFYLNEVMKKQGALVLDSSLPNTQSSFSLSSQNHPEVIAQFNEFLGKEKAAIAKLKAKYKIEE</sequence>
<protein>
    <submittedName>
        <fullName evidence="2">Transporter substrate-binding domain-containing protein</fullName>
    </submittedName>
</protein>
<evidence type="ECO:0000313" key="3">
    <source>
        <dbReference type="Proteomes" id="UP001172778"/>
    </source>
</evidence>
<dbReference type="Gene3D" id="3.40.190.10">
    <property type="entry name" value="Periplasmic binding protein-like II"/>
    <property type="match status" value="2"/>
</dbReference>
<dbReference type="SUPFAM" id="SSF53850">
    <property type="entry name" value="Periplasmic binding protein-like II"/>
    <property type="match status" value="1"/>
</dbReference>
<feature type="signal peptide" evidence="1">
    <location>
        <begin position="1"/>
        <end position="22"/>
    </location>
</feature>
<proteinExistence type="predicted"/>
<organism evidence="2 3">
    <name type="scientific">Parachitinimonas caeni</name>
    <dbReference type="NCBI Taxonomy" id="3031301"/>
    <lineage>
        <taxon>Bacteria</taxon>
        <taxon>Pseudomonadati</taxon>
        <taxon>Pseudomonadota</taxon>
        <taxon>Betaproteobacteria</taxon>
        <taxon>Neisseriales</taxon>
        <taxon>Chitinibacteraceae</taxon>
        <taxon>Parachitinimonas</taxon>
    </lineage>
</organism>
<gene>
    <name evidence="2" type="ORF">PZA18_18730</name>
</gene>
<dbReference type="Proteomes" id="UP001172778">
    <property type="component" value="Unassembled WGS sequence"/>
</dbReference>
<feature type="chain" id="PRO_5046037306" evidence="1">
    <location>
        <begin position="23"/>
        <end position="246"/>
    </location>
</feature>
<keyword evidence="3" id="KW-1185">Reference proteome</keyword>
<evidence type="ECO:0000256" key="1">
    <source>
        <dbReference type="SAM" id="SignalP"/>
    </source>
</evidence>
<dbReference type="RefSeq" id="WP_284102398.1">
    <property type="nucleotide sequence ID" value="NZ_JARRAF010000030.1"/>
</dbReference>
<evidence type="ECO:0000313" key="2">
    <source>
        <dbReference type="EMBL" id="MDK2126083.1"/>
    </source>
</evidence>
<comment type="caution">
    <text evidence="2">The sequence shown here is derived from an EMBL/GenBank/DDBJ whole genome shotgun (WGS) entry which is preliminary data.</text>
</comment>